<dbReference type="InterPro" id="IPR013103">
    <property type="entry name" value="RVT_2"/>
</dbReference>
<feature type="domain" description="Reverse transcriptase Ty1/copia-type" evidence="1">
    <location>
        <begin position="61"/>
        <end position="232"/>
    </location>
</feature>
<reference evidence="2" key="1">
    <citation type="submission" date="2020-06" db="EMBL/GenBank/DDBJ databases">
        <authorList>
            <person name="Li T."/>
            <person name="Hu X."/>
            <person name="Zhang T."/>
            <person name="Song X."/>
            <person name="Zhang H."/>
            <person name="Dai N."/>
            <person name="Sheng W."/>
            <person name="Hou X."/>
            <person name="Wei L."/>
        </authorList>
    </citation>
    <scope>NUCLEOTIDE SEQUENCE</scope>
    <source>
        <strain evidence="2">G02</strain>
        <tissue evidence="2">Leaf</tissue>
    </source>
</reference>
<name>A0AAW2JU87_SESRA</name>
<dbReference type="AlphaFoldDB" id="A0AAW2JU87"/>
<evidence type="ECO:0000313" key="2">
    <source>
        <dbReference type="EMBL" id="KAL0297723.1"/>
    </source>
</evidence>
<proteinExistence type="predicted"/>
<evidence type="ECO:0000259" key="1">
    <source>
        <dbReference type="Pfam" id="PF07727"/>
    </source>
</evidence>
<dbReference type="PANTHER" id="PTHR11439:SF496">
    <property type="entry name" value="RNA-DIRECTED DNA POLYMERASE"/>
    <property type="match status" value="1"/>
</dbReference>
<dbReference type="InterPro" id="IPR043502">
    <property type="entry name" value="DNA/RNA_pol_sf"/>
</dbReference>
<dbReference type="CDD" id="cd09272">
    <property type="entry name" value="RNase_HI_RT_Ty1"/>
    <property type="match status" value="1"/>
</dbReference>
<dbReference type="Pfam" id="PF07727">
    <property type="entry name" value="RVT_2"/>
    <property type="match status" value="1"/>
</dbReference>
<accession>A0AAW2JU87</accession>
<protein>
    <submittedName>
        <fullName evidence="2">Retrovirus-related Pol polyprotein from transposon TNT 1-94</fullName>
    </submittedName>
</protein>
<gene>
    <name evidence="2" type="ORF">Sradi_6824400</name>
</gene>
<dbReference type="PANTHER" id="PTHR11439">
    <property type="entry name" value="GAG-POL-RELATED RETROTRANSPOSON"/>
    <property type="match status" value="1"/>
</dbReference>
<dbReference type="EMBL" id="JACGWJ010000032">
    <property type="protein sequence ID" value="KAL0297723.1"/>
    <property type="molecule type" value="Genomic_DNA"/>
</dbReference>
<organism evidence="2">
    <name type="scientific">Sesamum radiatum</name>
    <name type="common">Black benniseed</name>
    <dbReference type="NCBI Taxonomy" id="300843"/>
    <lineage>
        <taxon>Eukaryota</taxon>
        <taxon>Viridiplantae</taxon>
        <taxon>Streptophyta</taxon>
        <taxon>Embryophyta</taxon>
        <taxon>Tracheophyta</taxon>
        <taxon>Spermatophyta</taxon>
        <taxon>Magnoliopsida</taxon>
        <taxon>eudicotyledons</taxon>
        <taxon>Gunneridae</taxon>
        <taxon>Pentapetalae</taxon>
        <taxon>asterids</taxon>
        <taxon>lamiids</taxon>
        <taxon>Lamiales</taxon>
        <taxon>Pedaliaceae</taxon>
        <taxon>Sesamum</taxon>
    </lineage>
</organism>
<comment type="caution">
    <text evidence="2">The sequence shown here is derived from an EMBL/GenBank/DDBJ whole genome shotgun (WGS) entry which is preliminary data.</text>
</comment>
<sequence length="455" mass="52494">MTAMKEETSSMAKNNVWELVDLPTGRKTTRNKWILKVKRKADRSIDKFKARLVAKGYTQKEDMKLFQMDVRIAFLNRELDEEIYMDQPEGFQEMGQKRNVCHLKRSIYGLKQSSRQWYHQFHRAITSIGFTMVEEDHCVYVKRSEKNFLSLSLYVDDILLAGNNMEMIVATQKWLSSTFEMKDMGEAEYILGVKIHRDRSKKLLSFSQETYIKRIIERFRMHNVNPVDTPMDKSCVLSRELCPKTKEEKKRMAKILYASAVGSLIYAMMCTRSDLCFAVRTVSTYQSNPGPDHWVEVKRILRYLKGPSDLALCYHGGSLRLVGYSNADGSTDRDKRKSTSGYAFLLGGVAITWCSKKQPCISLSTMEAEYVACTSAVQEAIWLRRFLKSLCISAHVNDDVVICCDNTATITYAKDPKYHGRTKHIDTRYHFIRDSIAQGEVVLRHIPTNEWYGTA</sequence>
<reference evidence="2" key="2">
    <citation type="journal article" date="2024" name="Plant">
        <title>Genomic evolution and insights into agronomic trait innovations of Sesamum species.</title>
        <authorList>
            <person name="Miao H."/>
            <person name="Wang L."/>
            <person name="Qu L."/>
            <person name="Liu H."/>
            <person name="Sun Y."/>
            <person name="Le M."/>
            <person name="Wang Q."/>
            <person name="Wei S."/>
            <person name="Zheng Y."/>
            <person name="Lin W."/>
            <person name="Duan Y."/>
            <person name="Cao H."/>
            <person name="Xiong S."/>
            <person name="Wang X."/>
            <person name="Wei L."/>
            <person name="Li C."/>
            <person name="Ma Q."/>
            <person name="Ju M."/>
            <person name="Zhao R."/>
            <person name="Li G."/>
            <person name="Mu C."/>
            <person name="Tian Q."/>
            <person name="Mei H."/>
            <person name="Zhang T."/>
            <person name="Gao T."/>
            <person name="Zhang H."/>
        </authorList>
    </citation>
    <scope>NUCLEOTIDE SEQUENCE</scope>
    <source>
        <strain evidence="2">G02</strain>
    </source>
</reference>
<dbReference type="SUPFAM" id="SSF56672">
    <property type="entry name" value="DNA/RNA polymerases"/>
    <property type="match status" value="1"/>
</dbReference>